<dbReference type="AlphaFoldDB" id="A0A1I0PME7"/>
<proteinExistence type="predicted"/>
<evidence type="ECO:0000313" key="2">
    <source>
        <dbReference type="Proteomes" id="UP000199310"/>
    </source>
</evidence>
<accession>A0A1I0PME7</accession>
<protein>
    <submittedName>
        <fullName evidence="1">Uncharacterized protein</fullName>
    </submittedName>
</protein>
<keyword evidence="2" id="KW-1185">Reference proteome</keyword>
<reference evidence="2" key="1">
    <citation type="submission" date="2016-10" db="EMBL/GenBank/DDBJ databases">
        <authorList>
            <person name="Varghese N."/>
            <person name="Submissions S."/>
        </authorList>
    </citation>
    <scope>NUCLEOTIDE SEQUENCE [LARGE SCALE GENOMIC DNA]</scope>
    <source>
        <strain evidence="2">DSM 3695</strain>
    </source>
</reference>
<dbReference type="Proteomes" id="UP000199310">
    <property type="component" value="Unassembled WGS sequence"/>
</dbReference>
<name>A0A1I0PME7_9BACT</name>
<dbReference type="EMBL" id="FOJG01000001">
    <property type="protein sequence ID" value="SEW15431.1"/>
    <property type="molecule type" value="Genomic_DNA"/>
</dbReference>
<gene>
    <name evidence="1" type="ORF">SAMN04488122_0862</name>
</gene>
<organism evidence="1 2">
    <name type="scientific">Chitinophaga arvensicola</name>
    <dbReference type="NCBI Taxonomy" id="29529"/>
    <lineage>
        <taxon>Bacteria</taxon>
        <taxon>Pseudomonadati</taxon>
        <taxon>Bacteroidota</taxon>
        <taxon>Chitinophagia</taxon>
        <taxon>Chitinophagales</taxon>
        <taxon>Chitinophagaceae</taxon>
        <taxon>Chitinophaga</taxon>
    </lineage>
</organism>
<evidence type="ECO:0000313" key="1">
    <source>
        <dbReference type="EMBL" id="SEW15431.1"/>
    </source>
</evidence>
<sequence>MLNTYKFKGLFTIIASATIALVTHHNVDYYAWAVDYNDSVYYHLSESITSDLEGVDYLCIVQENESCVITSYALPDYQGRIRIEDAIAIKFGNFVDLNPAY</sequence>